<dbReference type="OrthoDB" id="3210262at2759"/>
<evidence type="ECO:0000313" key="2">
    <source>
        <dbReference type="EMBL" id="KDR84335.1"/>
    </source>
</evidence>
<reference evidence="3" key="1">
    <citation type="journal article" date="2014" name="Proc. Natl. Acad. Sci. U.S.A.">
        <title>Extensive sampling of basidiomycete genomes demonstrates inadequacy of the white-rot/brown-rot paradigm for wood decay fungi.</title>
        <authorList>
            <person name="Riley R."/>
            <person name="Salamov A.A."/>
            <person name="Brown D.W."/>
            <person name="Nagy L.G."/>
            <person name="Floudas D."/>
            <person name="Held B.W."/>
            <person name="Levasseur A."/>
            <person name="Lombard V."/>
            <person name="Morin E."/>
            <person name="Otillar R."/>
            <person name="Lindquist E.A."/>
            <person name="Sun H."/>
            <person name="LaButti K.M."/>
            <person name="Schmutz J."/>
            <person name="Jabbour D."/>
            <person name="Luo H."/>
            <person name="Baker S.E."/>
            <person name="Pisabarro A.G."/>
            <person name="Walton J.D."/>
            <person name="Blanchette R.A."/>
            <person name="Henrissat B."/>
            <person name="Martin F."/>
            <person name="Cullen D."/>
            <person name="Hibbett D.S."/>
            <person name="Grigoriev I.V."/>
        </authorList>
    </citation>
    <scope>NUCLEOTIDE SEQUENCE [LARGE SCALE GENOMIC DNA]</scope>
    <source>
        <strain evidence="3">CBS 339.88</strain>
    </source>
</reference>
<evidence type="ECO:0000313" key="3">
    <source>
        <dbReference type="Proteomes" id="UP000027222"/>
    </source>
</evidence>
<sequence length="195" mass="20132">MLFRPLTALSAGVLFSQAVFAALTPNDVVVNVNIVTSVSANLNSVLTGLTVSTSPQTVATIAKTTVTDFQTIITNLAGDVTAMEATPPFADGVTQPVVDALTDVHQLLLSTVIGKHGIFAQFGATAPIAAILSSLEAGIDSFAFAMIALIPTRNADVTGDQNSLDTSVGNTIALYQQICIPSLLFPALMPICVSL</sequence>
<accession>A0A067TM76</accession>
<feature type="chain" id="PRO_5001649159" evidence="1">
    <location>
        <begin position="22"/>
        <end position="195"/>
    </location>
</feature>
<dbReference type="HOGENOM" id="CLU_092498_0_0_1"/>
<dbReference type="Proteomes" id="UP000027222">
    <property type="component" value="Unassembled WGS sequence"/>
</dbReference>
<gene>
    <name evidence="2" type="ORF">GALMADRAFT_1340639</name>
</gene>
<proteinExistence type="predicted"/>
<organism evidence="2 3">
    <name type="scientific">Galerina marginata (strain CBS 339.88)</name>
    <dbReference type="NCBI Taxonomy" id="685588"/>
    <lineage>
        <taxon>Eukaryota</taxon>
        <taxon>Fungi</taxon>
        <taxon>Dikarya</taxon>
        <taxon>Basidiomycota</taxon>
        <taxon>Agaricomycotina</taxon>
        <taxon>Agaricomycetes</taxon>
        <taxon>Agaricomycetidae</taxon>
        <taxon>Agaricales</taxon>
        <taxon>Agaricineae</taxon>
        <taxon>Strophariaceae</taxon>
        <taxon>Galerina</taxon>
    </lineage>
</organism>
<dbReference type="AlphaFoldDB" id="A0A067TM76"/>
<name>A0A067TM76_GALM3</name>
<evidence type="ECO:0000256" key="1">
    <source>
        <dbReference type="SAM" id="SignalP"/>
    </source>
</evidence>
<dbReference type="EMBL" id="KL142368">
    <property type="protein sequence ID" value="KDR84335.1"/>
    <property type="molecule type" value="Genomic_DNA"/>
</dbReference>
<feature type="signal peptide" evidence="1">
    <location>
        <begin position="1"/>
        <end position="21"/>
    </location>
</feature>
<keyword evidence="3" id="KW-1185">Reference proteome</keyword>
<keyword evidence="1" id="KW-0732">Signal</keyword>
<protein>
    <submittedName>
        <fullName evidence="2">Uncharacterized protein</fullName>
    </submittedName>
</protein>